<feature type="domain" description="PWWP" evidence="1">
    <location>
        <begin position="7"/>
        <end position="64"/>
    </location>
</feature>
<dbReference type="InterPro" id="IPR000313">
    <property type="entry name" value="PWWP_dom"/>
</dbReference>
<proteinExistence type="predicted"/>
<name>A0A8S3YK50_9EUPU</name>
<dbReference type="AlphaFoldDB" id="A0A8S3YK50"/>
<comment type="caution">
    <text evidence="2">The sequence shown here is derived from an EMBL/GenBank/DDBJ whole genome shotgun (WGS) entry which is preliminary data.</text>
</comment>
<dbReference type="SMART" id="SM00293">
    <property type="entry name" value="PWWP"/>
    <property type="match status" value="1"/>
</dbReference>
<keyword evidence="3" id="KW-1185">Reference proteome</keyword>
<evidence type="ECO:0000313" key="2">
    <source>
        <dbReference type="EMBL" id="CAG5117144.1"/>
    </source>
</evidence>
<evidence type="ECO:0000313" key="3">
    <source>
        <dbReference type="Proteomes" id="UP000678393"/>
    </source>
</evidence>
<sequence length="95" mass="11260">MTDLYKPGDKIFAKMKGYPHWPARIDYEREGSVKPPKGKYPIFFYGTHETAFLGPKDIYPYEKYKEKYHKPNNRTAFNTGLWEILNNPDVVFQPK</sequence>
<dbReference type="CDD" id="cd05834">
    <property type="entry name" value="PWWP_HRP"/>
    <property type="match status" value="1"/>
</dbReference>
<dbReference type="Pfam" id="PF00855">
    <property type="entry name" value="PWWP"/>
    <property type="match status" value="1"/>
</dbReference>
<dbReference type="PROSITE" id="PS50812">
    <property type="entry name" value="PWWP"/>
    <property type="match status" value="1"/>
</dbReference>
<organism evidence="2 3">
    <name type="scientific">Candidula unifasciata</name>
    <dbReference type="NCBI Taxonomy" id="100452"/>
    <lineage>
        <taxon>Eukaryota</taxon>
        <taxon>Metazoa</taxon>
        <taxon>Spiralia</taxon>
        <taxon>Lophotrochozoa</taxon>
        <taxon>Mollusca</taxon>
        <taxon>Gastropoda</taxon>
        <taxon>Heterobranchia</taxon>
        <taxon>Euthyneura</taxon>
        <taxon>Panpulmonata</taxon>
        <taxon>Eupulmonata</taxon>
        <taxon>Stylommatophora</taxon>
        <taxon>Helicina</taxon>
        <taxon>Helicoidea</taxon>
        <taxon>Geomitridae</taxon>
        <taxon>Candidula</taxon>
    </lineage>
</organism>
<accession>A0A8S3YK50</accession>
<dbReference type="PANTHER" id="PTHR12550:SF70">
    <property type="entry name" value="JIL-1 ANCHORING AND STABILIZING PROTEIN, ISOFORM A"/>
    <property type="match status" value="1"/>
</dbReference>
<evidence type="ECO:0000259" key="1">
    <source>
        <dbReference type="PROSITE" id="PS50812"/>
    </source>
</evidence>
<feature type="non-terminal residue" evidence="2">
    <location>
        <position position="95"/>
    </location>
</feature>
<reference evidence="2" key="1">
    <citation type="submission" date="2021-04" db="EMBL/GenBank/DDBJ databases">
        <authorList>
            <consortium name="Molecular Ecology Group"/>
        </authorList>
    </citation>
    <scope>NUCLEOTIDE SEQUENCE</scope>
</reference>
<dbReference type="SUPFAM" id="SSF63748">
    <property type="entry name" value="Tudor/PWWP/MBT"/>
    <property type="match status" value="1"/>
</dbReference>
<dbReference type="PANTHER" id="PTHR12550">
    <property type="entry name" value="HEPATOMA-DERIVED GROWTH FACTOR-RELATED"/>
    <property type="match status" value="1"/>
</dbReference>
<dbReference type="FunFam" id="2.30.30.140:FF:000017">
    <property type="entry name" value="hepatoma-derived growth factor isoform X1"/>
    <property type="match status" value="1"/>
</dbReference>
<gene>
    <name evidence="2" type="ORF">CUNI_LOCUS2702</name>
</gene>
<protein>
    <recommendedName>
        <fullName evidence="1">PWWP domain-containing protein</fullName>
    </recommendedName>
</protein>
<dbReference type="EMBL" id="CAJHNH020000355">
    <property type="protein sequence ID" value="CAG5117144.1"/>
    <property type="molecule type" value="Genomic_DNA"/>
</dbReference>
<dbReference type="OrthoDB" id="62853at2759"/>
<dbReference type="Proteomes" id="UP000678393">
    <property type="component" value="Unassembled WGS sequence"/>
</dbReference>
<dbReference type="Gene3D" id="2.30.30.140">
    <property type="match status" value="1"/>
</dbReference>